<dbReference type="InterPro" id="IPR027417">
    <property type="entry name" value="P-loop_NTPase"/>
</dbReference>
<dbReference type="SUPFAM" id="SSF52540">
    <property type="entry name" value="P-loop containing nucleoside triphosphate hydrolases"/>
    <property type="match status" value="2"/>
</dbReference>
<dbReference type="PROSITE" id="PS00211">
    <property type="entry name" value="ABC_TRANSPORTER_1"/>
    <property type="match status" value="1"/>
</dbReference>
<dbReference type="InterPro" id="IPR003439">
    <property type="entry name" value="ABC_transporter-like_ATP-bd"/>
</dbReference>
<dbReference type="OrthoDB" id="304830at2"/>
<proteinExistence type="predicted"/>
<feature type="domain" description="ABC transporter" evidence="3">
    <location>
        <begin position="243"/>
        <end position="474"/>
    </location>
</feature>
<dbReference type="PANTHER" id="PTHR43790:SF8">
    <property type="entry name" value="SUGAR ABC TRANSPORTER ATP-BINDING PROTEIN"/>
    <property type="match status" value="1"/>
</dbReference>
<feature type="domain" description="ABC transporter" evidence="3">
    <location>
        <begin position="6"/>
        <end position="235"/>
    </location>
</feature>
<keyword evidence="2" id="KW-0067">ATP-binding</keyword>
<evidence type="ECO:0000256" key="2">
    <source>
        <dbReference type="ARBA" id="ARBA00022840"/>
    </source>
</evidence>
<dbReference type="GO" id="GO:0016887">
    <property type="term" value="F:ATP hydrolysis activity"/>
    <property type="evidence" value="ECO:0007669"/>
    <property type="project" value="InterPro"/>
</dbReference>
<reference evidence="5" key="1">
    <citation type="journal article" date="2013" name="Stand. Genomic Sci.">
        <title>Complete genome sequence of the halophilic bacterium Spirochaeta africana type strain (Z-7692(T)) from the alkaline Lake Magadi in the East African Rift.</title>
        <authorList>
            <person name="Liolos K."/>
            <person name="Abt B."/>
            <person name="Scheuner C."/>
            <person name="Teshima H."/>
            <person name="Held B."/>
            <person name="Lapidus A."/>
            <person name="Nolan M."/>
            <person name="Lucas S."/>
            <person name="Deshpande S."/>
            <person name="Cheng J.F."/>
            <person name="Tapia R."/>
            <person name="Goodwin L.A."/>
            <person name="Pitluck S."/>
            <person name="Pagani I."/>
            <person name="Ivanova N."/>
            <person name="Mavromatis K."/>
            <person name="Mikhailova N."/>
            <person name="Huntemann M."/>
            <person name="Pati A."/>
            <person name="Chen A."/>
            <person name="Palaniappan K."/>
            <person name="Land M."/>
            <person name="Rohde M."/>
            <person name="Tindall B.J."/>
            <person name="Detter J.C."/>
            <person name="Goker M."/>
            <person name="Bristow J."/>
            <person name="Eisen J.A."/>
            <person name="Markowitz V."/>
            <person name="Hugenholtz P."/>
            <person name="Woyke T."/>
            <person name="Klenk H.P."/>
            <person name="Kyrpides N.C."/>
        </authorList>
    </citation>
    <scope>NUCLEOTIDE SEQUENCE</scope>
    <source>
        <strain evidence="5">ATCC 700263 / DSM 8902 / Z-7692</strain>
    </source>
</reference>
<dbReference type="Gene3D" id="3.40.50.300">
    <property type="entry name" value="P-loop containing nucleotide triphosphate hydrolases"/>
    <property type="match status" value="2"/>
</dbReference>
<keyword evidence="5" id="KW-1185">Reference proteome</keyword>
<dbReference type="HOGENOM" id="CLU_000604_92_0_12"/>
<protein>
    <submittedName>
        <fullName evidence="4">ATPase component of uncharacterized ABC-type transporter</fullName>
    </submittedName>
</protein>
<organism evidence="4 5">
    <name type="scientific">Spirochaeta africana (strain ATCC 700263 / DSM 8902 / Z-7692)</name>
    <dbReference type="NCBI Taxonomy" id="889378"/>
    <lineage>
        <taxon>Bacteria</taxon>
        <taxon>Pseudomonadati</taxon>
        <taxon>Spirochaetota</taxon>
        <taxon>Spirochaetia</taxon>
        <taxon>Spirochaetales</taxon>
        <taxon>Spirochaetaceae</taxon>
        <taxon>Spirochaeta</taxon>
    </lineage>
</organism>
<dbReference type="PROSITE" id="PS50893">
    <property type="entry name" value="ABC_TRANSPORTER_2"/>
    <property type="match status" value="2"/>
</dbReference>
<dbReference type="SMART" id="SM00382">
    <property type="entry name" value="AAA"/>
    <property type="match status" value="1"/>
</dbReference>
<sequence>MMEPILQVQAIDKTFPETGVHANQDISFSVQENEIIGIVGDNGAGKSTLVTILAGETAADAGSCMLDGVELANGCPHPRVGLVHQHPRVLPDRPLWESMLVGLPTPAFFHRRRMRNRIAARIAELDIQLPLDACGSQLSTGQLHLAELAAVLLRSPRLLILDEPTAACTPAERQIILETIQRQRGMAILYISHRTSEIRTLCTRVFRLDRGVLAPIAIDELTEPAPAYRSQIGCLNNQLAPICSVQGLSAEHPRLGHITDISFQVQPGEILGISGYRDHGLLLLEDILAGIRRPTAGSFQLRGSSIGSIAQARAAGMRYIPSQRFGRGLAYELSVLDSLCEHILLRHPETAAGGVWLMHRVRQRANAILQRLHLPLEPDRPLRSFSGGMRQRVLIGRETDIDDAVMAYALVCEPALGLDIDGQQLLWDALRELAARGAGVVLLSSSAEEIRPLCNRLLLLENGQLHDPSKESSS</sequence>
<dbReference type="PATRIC" id="fig|889378.3.peg.1993"/>
<dbReference type="KEGG" id="sfc:Spiaf_2007"/>
<accession>H9UKL4</accession>
<dbReference type="eggNOG" id="COG3845">
    <property type="taxonomic scope" value="Bacteria"/>
</dbReference>
<name>H9UKL4_SPIAZ</name>
<dbReference type="STRING" id="889378.Spiaf_2007"/>
<dbReference type="AlphaFoldDB" id="H9UKL4"/>
<dbReference type="GO" id="GO:0005524">
    <property type="term" value="F:ATP binding"/>
    <property type="evidence" value="ECO:0007669"/>
    <property type="project" value="UniProtKB-KW"/>
</dbReference>
<dbReference type="EMBL" id="CP003282">
    <property type="protein sequence ID" value="AFG38057.1"/>
    <property type="molecule type" value="Genomic_DNA"/>
</dbReference>
<evidence type="ECO:0000256" key="1">
    <source>
        <dbReference type="ARBA" id="ARBA00022741"/>
    </source>
</evidence>
<dbReference type="InterPro" id="IPR050107">
    <property type="entry name" value="ABC_carbohydrate_import_ATPase"/>
</dbReference>
<dbReference type="InterPro" id="IPR017871">
    <property type="entry name" value="ABC_transporter-like_CS"/>
</dbReference>
<evidence type="ECO:0000313" key="4">
    <source>
        <dbReference type="EMBL" id="AFG38057.1"/>
    </source>
</evidence>
<keyword evidence="1" id="KW-0547">Nucleotide-binding</keyword>
<evidence type="ECO:0000313" key="5">
    <source>
        <dbReference type="Proteomes" id="UP000007383"/>
    </source>
</evidence>
<gene>
    <name evidence="4" type="ordered locus">Spiaf_2007</name>
</gene>
<dbReference type="RefSeq" id="WP_014456040.1">
    <property type="nucleotide sequence ID" value="NC_017098.1"/>
</dbReference>
<dbReference type="Pfam" id="PF00005">
    <property type="entry name" value="ABC_tran"/>
    <property type="match status" value="2"/>
</dbReference>
<dbReference type="PANTHER" id="PTHR43790">
    <property type="entry name" value="CARBOHYDRATE TRANSPORT ATP-BINDING PROTEIN MG119-RELATED"/>
    <property type="match status" value="1"/>
</dbReference>
<evidence type="ECO:0000259" key="3">
    <source>
        <dbReference type="PROSITE" id="PS50893"/>
    </source>
</evidence>
<dbReference type="InterPro" id="IPR003593">
    <property type="entry name" value="AAA+_ATPase"/>
</dbReference>
<dbReference type="Proteomes" id="UP000007383">
    <property type="component" value="Chromosome"/>
</dbReference>